<dbReference type="GO" id="GO:0006950">
    <property type="term" value="P:response to stress"/>
    <property type="evidence" value="ECO:0007669"/>
    <property type="project" value="UniProtKB-ARBA"/>
</dbReference>
<feature type="domain" description="Thioredoxin" evidence="7">
    <location>
        <begin position="3"/>
        <end position="110"/>
    </location>
</feature>
<evidence type="ECO:0000256" key="1">
    <source>
        <dbReference type="ARBA" id="ARBA00008987"/>
    </source>
</evidence>
<dbReference type="EMBL" id="SMAF01000001">
    <property type="protein sequence ID" value="TCT01326.1"/>
    <property type="molecule type" value="Genomic_DNA"/>
</dbReference>
<sequence>MSQAIAVTTADFEAEVIHASMDLPVLVDFWAPWCAPCRSLGPILDKLAEEFAGRLKVTKINTDEEPQLAGLFGIRSLPTVVLMKDGQPVDHFMGAQPEGVVRQWLEPHLGALPEVEAPAVAAAPTAVDADTALAEARRALAESPDTAELKLDLVEALLRKQEIDEARTRLGELPAAEAESDRGRRLANQLAFVQVAQGAPSIAELDARLLRDPDDHPARHLLGVRLLLDGDAPTALESFLELMRRDRKFGDDLGRKSLVQAFSLVDDADLVAQVRRRMSSLLF</sequence>
<dbReference type="SUPFAM" id="SSF48452">
    <property type="entry name" value="TPR-like"/>
    <property type="match status" value="1"/>
</dbReference>
<dbReference type="GO" id="GO:0045454">
    <property type="term" value="P:cell redox homeostasis"/>
    <property type="evidence" value="ECO:0007669"/>
    <property type="project" value="TreeGrafter"/>
</dbReference>
<evidence type="ECO:0000313" key="9">
    <source>
        <dbReference type="Proteomes" id="UP000294599"/>
    </source>
</evidence>
<dbReference type="GO" id="GO:0015035">
    <property type="term" value="F:protein-disulfide reductase activity"/>
    <property type="evidence" value="ECO:0007669"/>
    <property type="project" value="UniProtKB-UniRule"/>
</dbReference>
<protein>
    <recommendedName>
        <fullName evidence="6">Thioredoxin</fullName>
    </recommendedName>
</protein>
<dbReference type="Proteomes" id="UP000294599">
    <property type="component" value="Unassembled WGS sequence"/>
</dbReference>
<dbReference type="PROSITE" id="PS51352">
    <property type="entry name" value="THIOREDOXIN_2"/>
    <property type="match status" value="1"/>
</dbReference>
<dbReference type="Gene3D" id="3.40.30.10">
    <property type="entry name" value="Glutaredoxin"/>
    <property type="match status" value="1"/>
</dbReference>
<dbReference type="OrthoDB" id="9790390at2"/>
<accession>A0A4R3LNQ3</accession>
<dbReference type="AlphaFoldDB" id="A0A4R3LNQ3"/>
<evidence type="ECO:0000256" key="6">
    <source>
        <dbReference type="NCBIfam" id="TIGR01068"/>
    </source>
</evidence>
<dbReference type="InterPro" id="IPR011990">
    <property type="entry name" value="TPR-like_helical_dom_sf"/>
</dbReference>
<keyword evidence="4" id="KW-1015">Disulfide bond</keyword>
<dbReference type="PRINTS" id="PR00421">
    <property type="entry name" value="THIOREDOXIN"/>
</dbReference>
<reference evidence="8 9" key="1">
    <citation type="submission" date="2019-03" db="EMBL/GenBank/DDBJ databases">
        <title>Genomic Encyclopedia of Type Strains, Phase IV (KMG-IV): sequencing the most valuable type-strain genomes for metagenomic binning, comparative biology and taxonomic classification.</title>
        <authorList>
            <person name="Goeker M."/>
        </authorList>
    </citation>
    <scope>NUCLEOTIDE SEQUENCE [LARGE SCALE GENOMIC DNA]</scope>
    <source>
        <strain evidence="8 9">DSM 21944</strain>
    </source>
</reference>
<dbReference type="NCBIfam" id="TIGR01068">
    <property type="entry name" value="thioredoxin"/>
    <property type="match status" value="1"/>
</dbReference>
<dbReference type="GO" id="GO:0005829">
    <property type="term" value="C:cytosol"/>
    <property type="evidence" value="ECO:0007669"/>
    <property type="project" value="TreeGrafter"/>
</dbReference>
<dbReference type="PANTHER" id="PTHR45663:SF11">
    <property type="entry name" value="GEO12009P1"/>
    <property type="match status" value="1"/>
</dbReference>
<gene>
    <name evidence="8" type="ORF">EDC25_101193</name>
</gene>
<comment type="similarity">
    <text evidence="1">Belongs to the thioredoxin family.</text>
</comment>
<evidence type="ECO:0000256" key="5">
    <source>
        <dbReference type="ARBA" id="ARBA00023284"/>
    </source>
</evidence>
<evidence type="ECO:0000256" key="4">
    <source>
        <dbReference type="ARBA" id="ARBA00023157"/>
    </source>
</evidence>
<keyword evidence="9" id="KW-1185">Reference proteome</keyword>
<evidence type="ECO:0000259" key="7">
    <source>
        <dbReference type="PROSITE" id="PS51352"/>
    </source>
</evidence>
<dbReference type="PROSITE" id="PS00194">
    <property type="entry name" value="THIOREDOXIN_1"/>
    <property type="match status" value="1"/>
</dbReference>
<dbReference type="InterPro" id="IPR013766">
    <property type="entry name" value="Thioredoxin_domain"/>
</dbReference>
<dbReference type="PANTHER" id="PTHR45663">
    <property type="entry name" value="GEO12009P1"/>
    <property type="match status" value="1"/>
</dbReference>
<name>A0A4R3LNQ3_9GAMM</name>
<dbReference type="InterPro" id="IPR036249">
    <property type="entry name" value="Thioredoxin-like_sf"/>
</dbReference>
<evidence type="ECO:0000313" key="8">
    <source>
        <dbReference type="EMBL" id="TCT01326.1"/>
    </source>
</evidence>
<dbReference type="InterPro" id="IPR017937">
    <property type="entry name" value="Thioredoxin_CS"/>
</dbReference>
<organism evidence="8 9">
    <name type="scientific">Pseudofulvimonas gallinarii</name>
    <dbReference type="NCBI Taxonomy" id="634155"/>
    <lineage>
        <taxon>Bacteria</taxon>
        <taxon>Pseudomonadati</taxon>
        <taxon>Pseudomonadota</taxon>
        <taxon>Gammaproteobacteria</taxon>
        <taxon>Lysobacterales</taxon>
        <taxon>Rhodanobacteraceae</taxon>
        <taxon>Pseudofulvimonas</taxon>
    </lineage>
</organism>
<dbReference type="Pfam" id="PF14561">
    <property type="entry name" value="TPR_20"/>
    <property type="match status" value="1"/>
</dbReference>
<dbReference type="SUPFAM" id="SSF52833">
    <property type="entry name" value="Thioredoxin-like"/>
    <property type="match status" value="1"/>
</dbReference>
<dbReference type="InterPro" id="IPR005746">
    <property type="entry name" value="Thioredoxin"/>
</dbReference>
<keyword evidence="2" id="KW-0813">Transport</keyword>
<dbReference type="Gene3D" id="1.25.40.10">
    <property type="entry name" value="Tetratricopeptide repeat domain"/>
    <property type="match status" value="2"/>
</dbReference>
<proteinExistence type="inferred from homology"/>
<evidence type="ECO:0000256" key="3">
    <source>
        <dbReference type="ARBA" id="ARBA00022982"/>
    </source>
</evidence>
<dbReference type="CDD" id="cd02947">
    <property type="entry name" value="TRX_family"/>
    <property type="match status" value="1"/>
</dbReference>
<dbReference type="RefSeq" id="WP_123521761.1">
    <property type="nucleotide sequence ID" value="NZ_JBHLWF010000005.1"/>
</dbReference>
<dbReference type="Pfam" id="PF14559">
    <property type="entry name" value="TPR_19"/>
    <property type="match status" value="1"/>
</dbReference>
<dbReference type="Pfam" id="PF00085">
    <property type="entry name" value="Thioredoxin"/>
    <property type="match status" value="1"/>
</dbReference>
<evidence type="ECO:0000256" key="2">
    <source>
        <dbReference type="ARBA" id="ARBA00022448"/>
    </source>
</evidence>
<dbReference type="FunFam" id="3.40.30.10:FF:000001">
    <property type="entry name" value="Thioredoxin"/>
    <property type="match status" value="1"/>
</dbReference>
<keyword evidence="3" id="KW-0249">Electron transport</keyword>
<keyword evidence="5" id="KW-0676">Redox-active center</keyword>
<comment type="caution">
    <text evidence="8">The sequence shown here is derived from an EMBL/GenBank/DDBJ whole genome shotgun (WGS) entry which is preliminary data.</text>
</comment>